<dbReference type="GO" id="GO:0016020">
    <property type="term" value="C:membrane"/>
    <property type="evidence" value="ECO:0007669"/>
    <property type="project" value="UniProtKB-SubCell"/>
</dbReference>
<reference evidence="8 9" key="1">
    <citation type="submission" date="2019-04" db="EMBL/GenBank/DDBJ databases">
        <title>Friends and foes A comparative genomics study of 23 Aspergillus species from section Flavi.</title>
        <authorList>
            <consortium name="DOE Joint Genome Institute"/>
            <person name="Kjaerbolling I."/>
            <person name="Vesth T."/>
            <person name="Frisvad J.C."/>
            <person name="Nybo J.L."/>
            <person name="Theobald S."/>
            <person name="Kildgaard S."/>
            <person name="Isbrandt T."/>
            <person name="Kuo A."/>
            <person name="Sato A."/>
            <person name="Lyhne E.K."/>
            <person name="Kogle M.E."/>
            <person name="Wiebenga A."/>
            <person name="Kun R.S."/>
            <person name="Lubbers R.J."/>
            <person name="Makela M.R."/>
            <person name="Barry K."/>
            <person name="Chovatia M."/>
            <person name="Clum A."/>
            <person name="Daum C."/>
            <person name="Haridas S."/>
            <person name="He G."/>
            <person name="LaButti K."/>
            <person name="Lipzen A."/>
            <person name="Mondo S."/>
            <person name="Riley R."/>
            <person name="Salamov A."/>
            <person name="Simmons B.A."/>
            <person name="Magnuson J.K."/>
            <person name="Henrissat B."/>
            <person name="Mortensen U.H."/>
            <person name="Larsen T.O."/>
            <person name="Devries R.P."/>
            <person name="Grigoriev I.V."/>
            <person name="Machida M."/>
            <person name="Baker S.E."/>
            <person name="Andersen M.R."/>
        </authorList>
    </citation>
    <scope>NUCLEOTIDE SEQUENCE [LARGE SCALE GENOMIC DNA]</scope>
    <source>
        <strain evidence="8 9">CBS 151.66</strain>
    </source>
</reference>
<evidence type="ECO:0000313" key="9">
    <source>
        <dbReference type="Proteomes" id="UP000326565"/>
    </source>
</evidence>
<evidence type="ECO:0000256" key="3">
    <source>
        <dbReference type="ARBA" id="ARBA00022692"/>
    </source>
</evidence>
<evidence type="ECO:0000256" key="5">
    <source>
        <dbReference type="ARBA" id="ARBA00023136"/>
    </source>
</evidence>
<organism evidence="8 9">
    <name type="scientific">Aspergillus leporis</name>
    <dbReference type="NCBI Taxonomy" id="41062"/>
    <lineage>
        <taxon>Eukaryota</taxon>
        <taxon>Fungi</taxon>
        <taxon>Dikarya</taxon>
        <taxon>Ascomycota</taxon>
        <taxon>Pezizomycotina</taxon>
        <taxon>Eurotiomycetes</taxon>
        <taxon>Eurotiomycetidae</taxon>
        <taxon>Eurotiales</taxon>
        <taxon>Aspergillaceae</taxon>
        <taxon>Aspergillus</taxon>
        <taxon>Aspergillus subgen. Circumdati</taxon>
    </lineage>
</organism>
<comment type="subcellular location">
    <subcellularLocation>
        <location evidence="1">Membrane</location>
        <topology evidence="1">Multi-pass membrane protein</topology>
    </subcellularLocation>
</comment>
<dbReference type="PANTHER" id="PTHR48020:SF4">
    <property type="entry name" value="SYMPORT, PUTATIVE (AFU_ORTHOLOGUE AFUA_3G11790)-RELATED"/>
    <property type="match status" value="1"/>
</dbReference>
<evidence type="ECO:0000256" key="1">
    <source>
        <dbReference type="ARBA" id="ARBA00004141"/>
    </source>
</evidence>
<feature type="transmembrane region" description="Helical" evidence="6">
    <location>
        <begin position="223"/>
        <end position="256"/>
    </location>
</feature>
<dbReference type="PANTHER" id="PTHR48020">
    <property type="entry name" value="PROTON MYO-INOSITOL COTRANSPORTER"/>
    <property type="match status" value="1"/>
</dbReference>
<gene>
    <name evidence="8" type="ORF">BDV29DRAFT_155204</name>
</gene>
<evidence type="ECO:0000256" key="2">
    <source>
        <dbReference type="ARBA" id="ARBA00022448"/>
    </source>
</evidence>
<dbReference type="InterPro" id="IPR005828">
    <property type="entry name" value="MFS_sugar_transport-like"/>
</dbReference>
<dbReference type="Proteomes" id="UP000326565">
    <property type="component" value="Unassembled WGS sequence"/>
</dbReference>
<dbReference type="InterPro" id="IPR020846">
    <property type="entry name" value="MFS_dom"/>
</dbReference>
<keyword evidence="3 6" id="KW-0812">Transmembrane</keyword>
<dbReference type="InterPro" id="IPR036259">
    <property type="entry name" value="MFS_trans_sf"/>
</dbReference>
<dbReference type="Gene3D" id="1.20.1250.20">
    <property type="entry name" value="MFS general substrate transporter like domains"/>
    <property type="match status" value="2"/>
</dbReference>
<dbReference type="OrthoDB" id="4505108at2759"/>
<sequence>MVLPYVMSLVHGIRNGCQNFHPPSLHAEVSPASIRGGIITSFQLWVAFGIFLGFCSNLIIYRIGRLAWRFQLAEEFASAIPILIFVWLCPGDGRENAFEGKAISTRALEIITVPRLRRAMIFSAIIVIGQQFSGVNIVAFYSSTIFSQAGYSIKVSLLASMGYGLILFVFALPAVWTMDTFGRRSLLLFTFPNMAWCLLGVGPESAQFHRSTSARHSLSHGELGAAFTICINNAIGTFGLYAGLNILAFFVIFLIVPKTKQRTLEELDYVFGAPTRRPVSYQVRTWLPYVIERWIFFQKSARFSPLYQLETGGSNGQQY</sequence>
<dbReference type="PROSITE" id="PS50850">
    <property type="entry name" value="MFS"/>
    <property type="match status" value="1"/>
</dbReference>
<dbReference type="AlphaFoldDB" id="A0A5N5X5D2"/>
<keyword evidence="4 6" id="KW-1133">Transmembrane helix</keyword>
<evidence type="ECO:0000259" key="7">
    <source>
        <dbReference type="PROSITE" id="PS50850"/>
    </source>
</evidence>
<dbReference type="InterPro" id="IPR050814">
    <property type="entry name" value="Myo-inositol_Transporter"/>
</dbReference>
<feature type="transmembrane region" description="Helical" evidence="6">
    <location>
        <begin position="153"/>
        <end position="174"/>
    </location>
</feature>
<dbReference type="GO" id="GO:0022857">
    <property type="term" value="F:transmembrane transporter activity"/>
    <property type="evidence" value="ECO:0007669"/>
    <property type="project" value="InterPro"/>
</dbReference>
<proteinExistence type="predicted"/>
<dbReference type="SUPFAM" id="SSF103473">
    <property type="entry name" value="MFS general substrate transporter"/>
    <property type="match status" value="1"/>
</dbReference>
<name>A0A5N5X5D2_9EURO</name>
<feature type="domain" description="Major facilitator superfamily (MFS) profile" evidence="7">
    <location>
        <begin position="1"/>
        <end position="319"/>
    </location>
</feature>
<keyword evidence="9" id="KW-1185">Reference proteome</keyword>
<keyword evidence="2" id="KW-0813">Transport</keyword>
<feature type="transmembrane region" description="Helical" evidence="6">
    <location>
        <begin position="42"/>
        <end position="61"/>
    </location>
</feature>
<evidence type="ECO:0000256" key="4">
    <source>
        <dbReference type="ARBA" id="ARBA00022989"/>
    </source>
</evidence>
<dbReference type="EMBL" id="ML732187">
    <property type="protein sequence ID" value="KAB8075968.1"/>
    <property type="molecule type" value="Genomic_DNA"/>
</dbReference>
<feature type="transmembrane region" description="Helical" evidence="6">
    <location>
        <begin position="119"/>
        <end position="141"/>
    </location>
</feature>
<dbReference type="Pfam" id="PF00083">
    <property type="entry name" value="Sugar_tr"/>
    <property type="match status" value="2"/>
</dbReference>
<keyword evidence="5 6" id="KW-0472">Membrane</keyword>
<evidence type="ECO:0000256" key="6">
    <source>
        <dbReference type="SAM" id="Phobius"/>
    </source>
</evidence>
<feature type="transmembrane region" description="Helical" evidence="6">
    <location>
        <begin position="186"/>
        <end position="203"/>
    </location>
</feature>
<protein>
    <recommendedName>
        <fullName evidence="7">Major facilitator superfamily (MFS) profile domain-containing protein</fullName>
    </recommendedName>
</protein>
<evidence type="ECO:0000313" key="8">
    <source>
        <dbReference type="EMBL" id="KAB8075968.1"/>
    </source>
</evidence>
<accession>A0A5N5X5D2</accession>